<dbReference type="Proteomes" id="UP000662873">
    <property type="component" value="Chromosome"/>
</dbReference>
<sequence>MMSTAFVLATALLLGSPKVEINVNTEEGQSLSGVHVFRLTVTSDHPVSQVEFYVGSDLRETDTSTPYEFMLDTLTEKDGALQVSFAAYTTEGESAKKALNVRIDNQLSKGADFHVNRGNELLAVSKWDEAIQAGRTALLIDSNSNPARLVMARAYLGKGVLDQAQRYAEDAIASNANFREAKELLAAINLRRAFVTFNRGENRQETLVAIQTAMKDAIEVRKQVLDEVVDSMGTPNDSNRMAYADAAIRAGRYSAAILALTPAFRSTPEDSAIANRLAYAQLRAMRLSDAAATLREHRRRTVPDAFGWMLVAILEAHQGNNNASDEAVREAVLSDAEDLGVQTGQAYLALKRRQFGVLRQLIASLARDESQRTEVQYYISIASYALTEFEPSRQAFEAAVLSEPANSDMYVQRGNEALALVAAGRLDAGENEFQVKVAKAFYEAALTARPNAPDALTALAIVNVYDKKTAEGYRFAKAAVAASPGYPAGHYVLAMVASIRESELRAAAEAIRTGATGGVLTSSQRQEMDGYLQTASAIGKEAADANRTAGELDKTYLAGRVIPTKQDANQYFLYHGRVPLLVPPK</sequence>
<name>A0A809S8T2_9BACT</name>
<dbReference type="InterPro" id="IPR019734">
    <property type="entry name" value="TPR_rpt"/>
</dbReference>
<evidence type="ECO:0000313" key="1">
    <source>
        <dbReference type="EMBL" id="BBO23161.1"/>
    </source>
</evidence>
<protein>
    <recommendedName>
        <fullName evidence="3">Tetratricopeptide repeat protein</fullName>
    </recommendedName>
</protein>
<proteinExistence type="predicted"/>
<organism evidence="1 2">
    <name type="scientific">Candidatus Nitrosymbiomonas proteolyticus</name>
    <dbReference type="NCBI Taxonomy" id="2608984"/>
    <lineage>
        <taxon>Bacteria</taxon>
        <taxon>Bacillati</taxon>
        <taxon>Armatimonadota</taxon>
        <taxon>Armatimonadota incertae sedis</taxon>
        <taxon>Candidatus Nitrosymbiomonas</taxon>
    </lineage>
</organism>
<reference evidence="1" key="1">
    <citation type="journal article" name="DNA Res.">
        <title>The physiological potential of anammox bacteria as revealed by their core genome structure.</title>
        <authorList>
            <person name="Okubo T."/>
            <person name="Toyoda A."/>
            <person name="Fukuhara K."/>
            <person name="Uchiyama I."/>
            <person name="Harigaya Y."/>
            <person name="Kuroiwa M."/>
            <person name="Suzuki T."/>
            <person name="Murakami Y."/>
            <person name="Suwa Y."/>
            <person name="Takami H."/>
        </authorList>
    </citation>
    <scope>NUCLEOTIDE SEQUENCE</scope>
    <source>
        <strain evidence="1">317325-2</strain>
    </source>
</reference>
<accession>A0A809S8T2</accession>
<dbReference type="SMART" id="SM00028">
    <property type="entry name" value="TPR"/>
    <property type="match status" value="3"/>
</dbReference>
<dbReference type="EMBL" id="AP021858">
    <property type="protein sequence ID" value="BBO23161.1"/>
    <property type="molecule type" value="Genomic_DNA"/>
</dbReference>
<dbReference type="Gene3D" id="1.25.40.10">
    <property type="entry name" value="Tetratricopeptide repeat domain"/>
    <property type="match status" value="3"/>
</dbReference>
<evidence type="ECO:0008006" key="3">
    <source>
        <dbReference type="Google" id="ProtNLM"/>
    </source>
</evidence>
<dbReference type="AlphaFoldDB" id="A0A809S8T2"/>
<evidence type="ECO:0000313" key="2">
    <source>
        <dbReference type="Proteomes" id="UP000662873"/>
    </source>
</evidence>
<dbReference type="InterPro" id="IPR013783">
    <property type="entry name" value="Ig-like_fold"/>
</dbReference>
<dbReference type="KEGG" id="npy:NPRO_07560"/>
<dbReference type="Pfam" id="PF17957">
    <property type="entry name" value="Big_7"/>
    <property type="match status" value="1"/>
</dbReference>
<dbReference type="InterPro" id="IPR011990">
    <property type="entry name" value="TPR-like_helical_dom_sf"/>
</dbReference>
<gene>
    <name evidence="1" type="ORF">NPRO_07560</name>
</gene>
<dbReference type="Pfam" id="PF14559">
    <property type="entry name" value="TPR_19"/>
    <property type="match status" value="1"/>
</dbReference>
<dbReference type="SUPFAM" id="SSF48452">
    <property type="entry name" value="TPR-like"/>
    <property type="match status" value="2"/>
</dbReference>
<dbReference type="Gene3D" id="2.60.40.10">
    <property type="entry name" value="Immunoglobulins"/>
    <property type="match status" value="1"/>
</dbReference>